<feature type="region of interest" description="Disordered" evidence="4">
    <location>
        <begin position="155"/>
        <end position="209"/>
    </location>
</feature>
<gene>
    <name evidence="6" type="ORF">Tsubulata_034372</name>
</gene>
<dbReference type="GO" id="GO:0005852">
    <property type="term" value="C:eukaryotic translation initiation factor 3 complex"/>
    <property type="evidence" value="ECO:0007669"/>
    <property type="project" value="InterPro"/>
</dbReference>
<dbReference type="InterPro" id="IPR008905">
    <property type="entry name" value="EIF3C_N_dom"/>
</dbReference>
<sequence>MSSRFWAQGWSESESESDDESDDEEAPDARYRYLYSDSEDSDDQRRVVRSAKEKHSEEMRATVDQMKNAMKINDFVSLQDGFEKINKQLEKVMRVTGADTFPNLYIKTLVVLEDFLDRAMANKEARKKMRSGNSKALNSLKQKVKKNNKQYEDLINEFRENPWSEEEEKDADEESDVEEESGTEDVKDPRKKEKLHDKQFTEEDVQDNQSEIGEGWELISKKEKLLDKQSTKEDVQHIQSKIGEGWELISKKDKLLDKQFAKEDVQDNQSERGEGWEKMMIGKEKLQFTKEPSEITWDLVHKKFKEIVAARGRRGTGRFDQVEQLTFLTKLAKTPAQKLQILFSVVSALFDVNPGLSGRMPIHVWKKCVQNMLVILDILIQHPNINVVDDSVEPDEDETRKGADFNGHIRVQGNLVAFFERIETEFFKCLQSIEPHMRECTERLRGEPMFLVLAQKVQEYLKRTKDQKAAEKVALSRLKLIQYKPQEAYDAMKKLVEQSGEGDDESKVEENQGPSTFVVVPDAVPGKSTSPSAVYLMYKKNTCHRFYFLPNTGRCSA</sequence>
<feature type="compositionally biased region" description="Acidic residues" evidence="4">
    <location>
        <begin position="163"/>
        <end position="183"/>
    </location>
</feature>
<dbReference type="PANTHER" id="PTHR13937:SF0">
    <property type="entry name" value="EUKARYOTIC TRANSLATION INITIATION FACTOR 3 SUBUNIT C-RELATED"/>
    <property type="match status" value="1"/>
</dbReference>
<feature type="domain" description="Eukaryotic translation initiation factor 3 subunit C N-terminal" evidence="5">
    <location>
        <begin position="37"/>
        <end position="533"/>
    </location>
</feature>
<dbReference type="PANTHER" id="PTHR13937">
    <property type="entry name" value="EUKARYOTIC TRANSLATION INITATION FACTOR 3, SUBUNIT 8 EIF3S8 -RELATED"/>
    <property type="match status" value="1"/>
</dbReference>
<evidence type="ECO:0000256" key="4">
    <source>
        <dbReference type="SAM" id="MobiDB-lite"/>
    </source>
</evidence>
<keyword evidence="1" id="KW-0963">Cytoplasm</keyword>
<dbReference type="InterPro" id="IPR027516">
    <property type="entry name" value="EIF3C"/>
</dbReference>
<reference evidence="6" key="2">
    <citation type="journal article" date="2023" name="Plants (Basel)">
        <title>Annotation of the Turnera subulata (Passifloraceae) Draft Genome Reveals the S-Locus Evolved after the Divergence of Turneroideae from Passifloroideae in a Stepwise Manner.</title>
        <authorList>
            <person name="Henning P.M."/>
            <person name="Roalson E.H."/>
            <person name="Mir W."/>
            <person name="McCubbin A.G."/>
            <person name="Shore J.S."/>
        </authorList>
    </citation>
    <scope>NUCLEOTIDE SEQUENCE</scope>
    <source>
        <strain evidence="6">F60SS</strain>
    </source>
</reference>
<evidence type="ECO:0000259" key="5">
    <source>
        <dbReference type="Pfam" id="PF05470"/>
    </source>
</evidence>
<keyword evidence="2" id="KW-0396">Initiation factor</keyword>
<reference evidence="6" key="1">
    <citation type="submission" date="2022-02" db="EMBL/GenBank/DDBJ databases">
        <authorList>
            <person name="Henning P.M."/>
            <person name="McCubbin A.G."/>
            <person name="Shore J.S."/>
        </authorList>
    </citation>
    <scope>NUCLEOTIDE SEQUENCE</scope>
    <source>
        <strain evidence="6">F60SS</strain>
        <tissue evidence="6">Leaves</tissue>
    </source>
</reference>
<accession>A0A9Q0FU02</accession>
<keyword evidence="3" id="KW-0648">Protein biosynthesis</keyword>
<name>A0A9Q0FU02_9ROSI</name>
<dbReference type="GO" id="GO:0003723">
    <property type="term" value="F:RNA binding"/>
    <property type="evidence" value="ECO:0007669"/>
    <property type="project" value="InterPro"/>
</dbReference>
<evidence type="ECO:0000313" key="6">
    <source>
        <dbReference type="EMBL" id="KAJ4836587.1"/>
    </source>
</evidence>
<evidence type="ECO:0000256" key="2">
    <source>
        <dbReference type="ARBA" id="ARBA00022540"/>
    </source>
</evidence>
<dbReference type="OrthoDB" id="29647at2759"/>
<feature type="compositionally biased region" description="Basic and acidic residues" evidence="4">
    <location>
        <begin position="43"/>
        <end position="59"/>
    </location>
</feature>
<organism evidence="6 7">
    <name type="scientific">Turnera subulata</name>
    <dbReference type="NCBI Taxonomy" id="218843"/>
    <lineage>
        <taxon>Eukaryota</taxon>
        <taxon>Viridiplantae</taxon>
        <taxon>Streptophyta</taxon>
        <taxon>Embryophyta</taxon>
        <taxon>Tracheophyta</taxon>
        <taxon>Spermatophyta</taxon>
        <taxon>Magnoliopsida</taxon>
        <taxon>eudicotyledons</taxon>
        <taxon>Gunneridae</taxon>
        <taxon>Pentapetalae</taxon>
        <taxon>rosids</taxon>
        <taxon>fabids</taxon>
        <taxon>Malpighiales</taxon>
        <taxon>Passifloraceae</taxon>
        <taxon>Turnera</taxon>
    </lineage>
</organism>
<dbReference type="GO" id="GO:0003743">
    <property type="term" value="F:translation initiation factor activity"/>
    <property type="evidence" value="ECO:0007669"/>
    <property type="project" value="UniProtKB-KW"/>
</dbReference>
<proteinExistence type="predicted"/>
<keyword evidence="7" id="KW-1185">Reference proteome</keyword>
<dbReference type="AlphaFoldDB" id="A0A9Q0FU02"/>
<dbReference type="GO" id="GO:0031369">
    <property type="term" value="F:translation initiation factor binding"/>
    <property type="evidence" value="ECO:0007669"/>
    <property type="project" value="InterPro"/>
</dbReference>
<evidence type="ECO:0000256" key="1">
    <source>
        <dbReference type="ARBA" id="ARBA00022490"/>
    </source>
</evidence>
<evidence type="ECO:0000256" key="3">
    <source>
        <dbReference type="ARBA" id="ARBA00022917"/>
    </source>
</evidence>
<dbReference type="Proteomes" id="UP001141552">
    <property type="component" value="Unassembled WGS sequence"/>
</dbReference>
<evidence type="ECO:0000313" key="7">
    <source>
        <dbReference type="Proteomes" id="UP001141552"/>
    </source>
</evidence>
<dbReference type="Pfam" id="PF05470">
    <property type="entry name" value="eIF-3c_N"/>
    <property type="match status" value="1"/>
</dbReference>
<protein>
    <recommendedName>
        <fullName evidence="5">Eukaryotic translation initiation factor 3 subunit C N-terminal domain-containing protein</fullName>
    </recommendedName>
</protein>
<dbReference type="EMBL" id="JAKUCV010004070">
    <property type="protein sequence ID" value="KAJ4836587.1"/>
    <property type="molecule type" value="Genomic_DNA"/>
</dbReference>
<feature type="region of interest" description="Disordered" evidence="4">
    <location>
        <begin position="1"/>
        <end position="59"/>
    </location>
</feature>
<feature type="compositionally biased region" description="Basic and acidic residues" evidence="4">
    <location>
        <begin position="184"/>
        <end position="201"/>
    </location>
</feature>
<feature type="compositionally biased region" description="Acidic residues" evidence="4">
    <location>
        <begin position="13"/>
        <end position="26"/>
    </location>
</feature>
<comment type="caution">
    <text evidence="6">The sequence shown here is derived from an EMBL/GenBank/DDBJ whole genome shotgun (WGS) entry which is preliminary data.</text>
</comment>